<reference evidence="1" key="1">
    <citation type="journal article" date="2014" name="Int. J. Syst. Evol. Microbiol.">
        <title>Complete genome sequence of Corynebacterium casei LMG S-19264T (=DSM 44701T), isolated from a smear-ripened cheese.</title>
        <authorList>
            <consortium name="US DOE Joint Genome Institute (JGI-PGF)"/>
            <person name="Walter F."/>
            <person name="Albersmeier A."/>
            <person name="Kalinowski J."/>
            <person name="Ruckert C."/>
        </authorList>
    </citation>
    <scope>NUCLEOTIDE SEQUENCE</scope>
    <source>
        <strain evidence="1">NBRC 110023</strain>
    </source>
</reference>
<dbReference type="Proteomes" id="UP001156601">
    <property type="component" value="Unassembled WGS sequence"/>
</dbReference>
<protein>
    <submittedName>
        <fullName evidence="1">Uncharacterized protein</fullName>
    </submittedName>
</protein>
<proteinExistence type="predicted"/>
<accession>A0AA37SZV6</accession>
<name>A0AA37SZV6_9ALTE</name>
<organism evidence="1 2">
    <name type="scientific">Agaribacter marinus</name>
    <dbReference type="NCBI Taxonomy" id="1431249"/>
    <lineage>
        <taxon>Bacteria</taxon>
        <taxon>Pseudomonadati</taxon>
        <taxon>Pseudomonadota</taxon>
        <taxon>Gammaproteobacteria</taxon>
        <taxon>Alteromonadales</taxon>
        <taxon>Alteromonadaceae</taxon>
        <taxon>Agaribacter</taxon>
    </lineage>
</organism>
<evidence type="ECO:0000313" key="1">
    <source>
        <dbReference type="EMBL" id="GLR72486.1"/>
    </source>
</evidence>
<comment type="caution">
    <text evidence="1">The sequence shown here is derived from an EMBL/GenBank/DDBJ whole genome shotgun (WGS) entry which is preliminary data.</text>
</comment>
<sequence length="61" mass="6824">MAAVNNLVLDTNLSWIFASFSLALFVVNKKENMISGNVSVDAQSEKMLEANLYCRRVKLLC</sequence>
<evidence type="ECO:0000313" key="2">
    <source>
        <dbReference type="Proteomes" id="UP001156601"/>
    </source>
</evidence>
<gene>
    <name evidence="1" type="ORF">GCM10007852_33940</name>
</gene>
<keyword evidence="2" id="KW-1185">Reference proteome</keyword>
<dbReference type="EMBL" id="BSOT01000010">
    <property type="protein sequence ID" value="GLR72486.1"/>
    <property type="molecule type" value="Genomic_DNA"/>
</dbReference>
<dbReference type="AlphaFoldDB" id="A0AA37SZV6"/>
<reference evidence="1" key="2">
    <citation type="submission" date="2023-01" db="EMBL/GenBank/DDBJ databases">
        <title>Draft genome sequence of Agaribacter marinus strain NBRC 110023.</title>
        <authorList>
            <person name="Sun Q."/>
            <person name="Mori K."/>
        </authorList>
    </citation>
    <scope>NUCLEOTIDE SEQUENCE</scope>
    <source>
        <strain evidence="1">NBRC 110023</strain>
    </source>
</reference>